<sequence length="58" mass="6446">MAFVSDQLSNGRCFRVLNVVDDYSREMVGQLVSVAISGRQVAGPIDGRTRQTQQGYLR</sequence>
<accession>A0AA86YXP6</accession>
<comment type="caution">
    <text evidence="1">The sequence shown here is derived from an EMBL/GenBank/DDBJ whole genome shotgun (WGS) entry which is preliminary data.</text>
</comment>
<evidence type="ECO:0000313" key="1">
    <source>
        <dbReference type="EMBL" id="EDU58362.1"/>
    </source>
</evidence>
<gene>
    <name evidence="1" type="ORF">PROSTU_01534</name>
</gene>
<evidence type="ECO:0008006" key="3">
    <source>
        <dbReference type="Google" id="ProtNLM"/>
    </source>
</evidence>
<name>A0AA86YXP6_PROST</name>
<evidence type="ECO:0000313" key="2">
    <source>
        <dbReference type="Proteomes" id="UP000004506"/>
    </source>
</evidence>
<reference evidence="1 2" key="3">
    <citation type="submission" date="2008-05" db="EMBL/GenBank/DDBJ databases">
        <authorList>
            <person name="Fulton L."/>
            <person name="Clifton S."/>
            <person name="Fulton B."/>
            <person name="Xu J."/>
            <person name="Minx P."/>
            <person name="Pepin K.H."/>
            <person name="Johnson M."/>
            <person name="Thiruvilangam P."/>
            <person name="Bhonagiri V."/>
            <person name="Nash W.E."/>
            <person name="Mardis E.R."/>
            <person name="Wilson R.K."/>
        </authorList>
    </citation>
    <scope>NUCLEOTIDE SEQUENCE [LARGE SCALE GENOMIC DNA]</scope>
    <source>
        <strain evidence="1 2">ATCC 25827</strain>
    </source>
</reference>
<protein>
    <recommendedName>
        <fullName evidence="3">Integrase catalytic domain-containing protein</fullName>
    </recommendedName>
</protein>
<proteinExistence type="predicted"/>
<reference evidence="2" key="1">
    <citation type="submission" date="2008-04" db="EMBL/GenBank/DDBJ databases">
        <title>Draft genome sequence of Providencia stuartii (ATCC 25827).</title>
        <authorList>
            <person name="Sudarsanam P."/>
            <person name="Ley R."/>
            <person name="Guruge J."/>
            <person name="Turnbaugh P.J."/>
            <person name="Mahowald M."/>
            <person name="Liep D."/>
            <person name="Gordon J."/>
        </authorList>
    </citation>
    <scope>NUCLEOTIDE SEQUENCE [LARGE SCALE GENOMIC DNA]</scope>
    <source>
        <strain evidence="2">ATCC 25827</strain>
    </source>
</reference>
<dbReference type="EMBL" id="ABJD02000101">
    <property type="protein sequence ID" value="EDU58362.1"/>
    <property type="molecule type" value="Genomic_DNA"/>
</dbReference>
<dbReference type="Proteomes" id="UP000004506">
    <property type="component" value="Unassembled WGS sequence"/>
</dbReference>
<dbReference type="AlphaFoldDB" id="A0AA86YXP6"/>
<reference evidence="2" key="2">
    <citation type="submission" date="2008-04" db="EMBL/GenBank/DDBJ databases">
        <title>Draft genome sequence of Providencia stuartii(ATCC 25827).</title>
        <authorList>
            <person name="Sudarsanam P."/>
            <person name="Ley R."/>
            <person name="Guruge J."/>
            <person name="Turnbaugh P.J."/>
            <person name="Mahowald M."/>
            <person name="Liep D."/>
            <person name="Gordon J."/>
        </authorList>
    </citation>
    <scope>NUCLEOTIDE SEQUENCE [LARGE SCALE GENOMIC DNA]</scope>
    <source>
        <strain evidence="2">ATCC 25827</strain>
    </source>
</reference>
<organism evidence="1 2">
    <name type="scientific">Providencia stuartii ATCC 25827</name>
    <dbReference type="NCBI Taxonomy" id="471874"/>
    <lineage>
        <taxon>Bacteria</taxon>
        <taxon>Pseudomonadati</taxon>
        <taxon>Pseudomonadota</taxon>
        <taxon>Gammaproteobacteria</taxon>
        <taxon>Enterobacterales</taxon>
        <taxon>Morganellaceae</taxon>
        <taxon>Providencia</taxon>
    </lineage>
</organism>